<proteinExistence type="predicted"/>
<name>A0AAD3TG53_NEPGR</name>
<reference evidence="2" key="1">
    <citation type="submission" date="2023-05" db="EMBL/GenBank/DDBJ databases">
        <title>Nepenthes gracilis genome sequencing.</title>
        <authorList>
            <person name="Fukushima K."/>
        </authorList>
    </citation>
    <scope>NUCLEOTIDE SEQUENCE</scope>
    <source>
        <strain evidence="2">SING2019-196</strain>
    </source>
</reference>
<keyword evidence="1" id="KW-1133">Transmembrane helix</keyword>
<dbReference type="AlphaFoldDB" id="A0AAD3TG53"/>
<protein>
    <submittedName>
        <fullName evidence="2">Uncharacterized protein</fullName>
    </submittedName>
</protein>
<organism evidence="2 3">
    <name type="scientific">Nepenthes gracilis</name>
    <name type="common">Slender pitcher plant</name>
    <dbReference type="NCBI Taxonomy" id="150966"/>
    <lineage>
        <taxon>Eukaryota</taxon>
        <taxon>Viridiplantae</taxon>
        <taxon>Streptophyta</taxon>
        <taxon>Embryophyta</taxon>
        <taxon>Tracheophyta</taxon>
        <taxon>Spermatophyta</taxon>
        <taxon>Magnoliopsida</taxon>
        <taxon>eudicotyledons</taxon>
        <taxon>Gunneridae</taxon>
        <taxon>Pentapetalae</taxon>
        <taxon>Caryophyllales</taxon>
        <taxon>Nepenthaceae</taxon>
        <taxon>Nepenthes</taxon>
    </lineage>
</organism>
<gene>
    <name evidence="2" type="ORF">Nepgr_029880</name>
</gene>
<evidence type="ECO:0000313" key="2">
    <source>
        <dbReference type="EMBL" id="GMH28037.1"/>
    </source>
</evidence>
<keyword evidence="1" id="KW-0472">Membrane</keyword>
<dbReference type="Proteomes" id="UP001279734">
    <property type="component" value="Unassembled WGS sequence"/>
</dbReference>
<sequence length="111" mass="13126">MFFSLHFLLNVVVSRMIFDLGWNKNIFIASTSNVLVKREKLFENTGFLVYFFSFCIKVLFPTSFLNFHLLFNFQKAITIQSMSVQSFVNILFLLSRLKFGIEVWHQLEILT</sequence>
<accession>A0AAD3TG53</accession>
<evidence type="ECO:0000256" key="1">
    <source>
        <dbReference type="SAM" id="Phobius"/>
    </source>
</evidence>
<evidence type="ECO:0000313" key="3">
    <source>
        <dbReference type="Proteomes" id="UP001279734"/>
    </source>
</evidence>
<feature type="transmembrane region" description="Helical" evidence="1">
    <location>
        <begin position="47"/>
        <end position="71"/>
    </location>
</feature>
<dbReference type="EMBL" id="BSYO01000033">
    <property type="protein sequence ID" value="GMH28037.1"/>
    <property type="molecule type" value="Genomic_DNA"/>
</dbReference>
<keyword evidence="1" id="KW-0812">Transmembrane</keyword>
<keyword evidence="3" id="KW-1185">Reference proteome</keyword>
<comment type="caution">
    <text evidence="2">The sequence shown here is derived from an EMBL/GenBank/DDBJ whole genome shotgun (WGS) entry which is preliminary data.</text>
</comment>